<feature type="transmembrane region" description="Helical" evidence="1">
    <location>
        <begin position="44"/>
        <end position="66"/>
    </location>
</feature>
<proteinExistence type="predicted"/>
<dbReference type="AlphaFoldDB" id="A0A8X6F021"/>
<dbReference type="OrthoDB" id="196103at2759"/>
<protein>
    <submittedName>
        <fullName evidence="2">Uncharacterized protein</fullName>
    </submittedName>
</protein>
<dbReference type="EMBL" id="BMAO01010450">
    <property type="protein sequence ID" value="GFQ67285.1"/>
    <property type="molecule type" value="Genomic_DNA"/>
</dbReference>
<evidence type="ECO:0000313" key="2">
    <source>
        <dbReference type="EMBL" id="GFQ67285.1"/>
    </source>
</evidence>
<comment type="caution">
    <text evidence="2">The sequence shown here is derived from an EMBL/GenBank/DDBJ whole genome shotgun (WGS) entry which is preliminary data.</text>
</comment>
<evidence type="ECO:0000313" key="3">
    <source>
        <dbReference type="Proteomes" id="UP000887116"/>
    </source>
</evidence>
<keyword evidence="1" id="KW-0812">Transmembrane</keyword>
<dbReference type="Proteomes" id="UP000887116">
    <property type="component" value="Unassembled WGS sequence"/>
</dbReference>
<gene>
    <name evidence="2" type="ORF">TNCT_268501</name>
</gene>
<keyword evidence="3" id="KW-1185">Reference proteome</keyword>
<sequence length="73" mass="8013">MLCCLRSSRRESVDVTNNSGTASESSGAIAEFNKAVSLFKTKKMILLLQLHFCTLVCLTIPTIALMDHICSYS</sequence>
<organism evidence="2 3">
    <name type="scientific">Trichonephila clavata</name>
    <name type="common">Joro spider</name>
    <name type="synonym">Nephila clavata</name>
    <dbReference type="NCBI Taxonomy" id="2740835"/>
    <lineage>
        <taxon>Eukaryota</taxon>
        <taxon>Metazoa</taxon>
        <taxon>Ecdysozoa</taxon>
        <taxon>Arthropoda</taxon>
        <taxon>Chelicerata</taxon>
        <taxon>Arachnida</taxon>
        <taxon>Araneae</taxon>
        <taxon>Araneomorphae</taxon>
        <taxon>Entelegynae</taxon>
        <taxon>Araneoidea</taxon>
        <taxon>Nephilidae</taxon>
        <taxon>Trichonephila</taxon>
    </lineage>
</organism>
<reference evidence="2" key="1">
    <citation type="submission" date="2020-07" db="EMBL/GenBank/DDBJ databases">
        <title>Multicomponent nature underlies the extraordinary mechanical properties of spider dragline silk.</title>
        <authorList>
            <person name="Kono N."/>
            <person name="Nakamura H."/>
            <person name="Mori M."/>
            <person name="Yoshida Y."/>
            <person name="Ohtoshi R."/>
            <person name="Malay A.D."/>
            <person name="Moran D.A.P."/>
            <person name="Tomita M."/>
            <person name="Numata K."/>
            <person name="Arakawa K."/>
        </authorList>
    </citation>
    <scope>NUCLEOTIDE SEQUENCE</scope>
</reference>
<evidence type="ECO:0000256" key="1">
    <source>
        <dbReference type="SAM" id="Phobius"/>
    </source>
</evidence>
<keyword evidence="1" id="KW-0472">Membrane</keyword>
<name>A0A8X6F021_TRICU</name>
<keyword evidence="1" id="KW-1133">Transmembrane helix</keyword>
<accession>A0A8X6F021</accession>